<organism evidence="8">
    <name type="scientific">marine sediment metagenome</name>
    <dbReference type="NCBI Taxonomy" id="412755"/>
    <lineage>
        <taxon>unclassified sequences</taxon>
        <taxon>metagenomes</taxon>
        <taxon>ecological metagenomes</taxon>
    </lineage>
</organism>
<evidence type="ECO:0000256" key="1">
    <source>
        <dbReference type="ARBA" id="ARBA00004370"/>
    </source>
</evidence>
<feature type="transmembrane region" description="Helical" evidence="7">
    <location>
        <begin position="87"/>
        <end position="105"/>
    </location>
</feature>
<accession>A0A0F8XIB4</accession>
<proteinExistence type="inferred from homology"/>
<dbReference type="PANTHER" id="PTHR11058">
    <property type="entry name" value="NADH-UBIQUINONE OXIDOREDUCTASE CHAIN 3"/>
    <property type="match status" value="1"/>
</dbReference>
<evidence type="ECO:0000256" key="6">
    <source>
        <dbReference type="ARBA" id="ARBA00023136"/>
    </source>
</evidence>
<keyword evidence="6 7" id="KW-0472">Membrane</keyword>
<reference evidence="8" key="1">
    <citation type="journal article" date="2015" name="Nature">
        <title>Complex archaea that bridge the gap between prokaryotes and eukaryotes.</title>
        <authorList>
            <person name="Spang A."/>
            <person name="Saw J.H."/>
            <person name="Jorgensen S.L."/>
            <person name="Zaremba-Niedzwiedzka K."/>
            <person name="Martijn J."/>
            <person name="Lind A.E."/>
            <person name="van Eijk R."/>
            <person name="Schleper C."/>
            <person name="Guy L."/>
            <person name="Ettema T.J."/>
        </authorList>
    </citation>
    <scope>NUCLEOTIDE SEQUENCE</scope>
</reference>
<evidence type="ECO:0000256" key="3">
    <source>
        <dbReference type="ARBA" id="ARBA00022448"/>
    </source>
</evidence>
<dbReference type="Pfam" id="PF00507">
    <property type="entry name" value="Oxidored_q4"/>
    <property type="match status" value="1"/>
</dbReference>
<evidence type="ECO:0008006" key="9">
    <source>
        <dbReference type="Google" id="ProtNLM"/>
    </source>
</evidence>
<dbReference type="InterPro" id="IPR038430">
    <property type="entry name" value="NDAH_ubi_oxred_su3_sf"/>
</dbReference>
<dbReference type="AlphaFoldDB" id="A0A0F8XIB4"/>
<keyword evidence="3" id="KW-0813">Transport</keyword>
<name>A0A0F8XIB4_9ZZZZ</name>
<dbReference type="GO" id="GO:0008137">
    <property type="term" value="F:NADH dehydrogenase (ubiquinone) activity"/>
    <property type="evidence" value="ECO:0007669"/>
    <property type="project" value="InterPro"/>
</dbReference>
<dbReference type="InterPro" id="IPR000440">
    <property type="entry name" value="NADH_UbQ/plastoQ_OxRdtase_su3"/>
</dbReference>
<dbReference type="Gene3D" id="1.20.58.1610">
    <property type="entry name" value="NADH:ubiquinone/plastoquinone oxidoreductase, chain 3"/>
    <property type="match status" value="1"/>
</dbReference>
<evidence type="ECO:0000256" key="4">
    <source>
        <dbReference type="ARBA" id="ARBA00022692"/>
    </source>
</evidence>
<keyword evidence="4 7" id="KW-0812">Transmembrane</keyword>
<protein>
    <recommendedName>
        <fullName evidence="9">NADH-quinone oxidoreductase subunit</fullName>
    </recommendedName>
</protein>
<evidence type="ECO:0000256" key="2">
    <source>
        <dbReference type="ARBA" id="ARBA00008472"/>
    </source>
</evidence>
<dbReference type="GO" id="GO:0030964">
    <property type="term" value="C:NADH dehydrogenase complex"/>
    <property type="evidence" value="ECO:0007669"/>
    <property type="project" value="TreeGrafter"/>
</dbReference>
<evidence type="ECO:0000313" key="8">
    <source>
        <dbReference type="EMBL" id="KKK60820.1"/>
    </source>
</evidence>
<keyword evidence="5 7" id="KW-1133">Transmembrane helix</keyword>
<dbReference type="PANTHER" id="PTHR11058:SF9">
    <property type="entry name" value="NADH-UBIQUINONE OXIDOREDUCTASE CHAIN 3"/>
    <property type="match status" value="1"/>
</dbReference>
<evidence type="ECO:0000256" key="5">
    <source>
        <dbReference type="ARBA" id="ARBA00022989"/>
    </source>
</evidence>
<dbReference type="EMBL" id="LAZR01062779">
    <property type="protein sequence ID" value="KKK60820.1"/>
    <property type="molecule type" value="Genomic_DNA"/>
</dbReference>
<comment type="caution">
    <text evidence="8">The sequence shown here is derived from an EMBL/GenBank/DDBJ whole genome shotgun (WGS) entry which is preliminary data.</text>
</comment>
<comment type="similarity">
    <text evidence="2">Belongs to the complex I subunit 3 family.</text>
</comment>
<sequence length="113" mass="12938">MTTLIAIILIFAFSMLFTAALRAGAAGPSTYPQKRPILGGSDPETHAWQRFHVRYYTMTLLFVAFEMEMMFMYPWAVVFVEEGPKALAEMGMFLVILSVGIVYGWREGIFRWE</sequence>
<comment type="subcellular location">
    <subcellularLocation>
        <location evidence="1">Membrane</location>
    </subcellularLocation>
</comment>
<feature type="transmembrane region" description="Helical" evidence="7">
    <location>
        <begin position="55"/>
        <end position="80"/>
    </location>
</feature>
<gene>
    <name evidence="8" type="ORF">LCGC14_3020540</name>
</gene>
<evidence type="ECO:0000256" key="7">
    <source>
        <dbReference type="SAM" id="Phobius"/>
    </source>
</evidence>